<dbReference type="EMBL" id="FNAH01000006">
    <property type="protein sequence ID" value="SDE43522.1"/>
    <property type="molecule type" value="Genomic_DNA"/>
</dbReference>
<name>A0A1G7CVZ4_9RHOB</name>
<evidence type="ECO:0000313" key="7">
    <source>
        <dbReference type="Proteomes" id="UP000199344"/>
    </source>
</evidence>
<organism evidence="6 7">
    <name type="scientific">Paracoccus isoporae</name>
    <dbReference type="NCBI Taxonomy" id="591205"/>
    <lineage>
        <taxon>Bacteria</taxon>
        <taxon>Pseudomonadati</taxon>
        <taxon>Pseudomonadota</taxon>
        <taxon>Alphaproteobacteria</taxon>
        <taxon>Rhodobacterales</taxon>
        <taxon>Paracoccaceae</taxon>
        <taxon>Paracoccus</taxon>
    </lineage>
</organism>
<dbReference type="CDD" id="cd11614">
    <property type="entry name" value="SAF_CpaB_FlgA_like"/>
    <property type="match status" value="1"/>
</dbReference>
<dbReference type="Proteomes" id="UP000199344">
    <property type="component" value="Unassembled WGS sequence"/>
</dbReference>
<dbReference type="Pfam" id="PF13144">
    <property type="entry name" value="ChapFlgA"/>
    <property type="match status" value="1"/>
</dbReference>
<evidence type="ECO:0000256" key="1">
    <source>
        <dbReference type="ARBA" id="ARBA00004418"/>
    </source>
</evidence>
<dbReference type="InterPro" id="IPR017585">
    <property type="entry name" value="SAF_FlgA"/>
</dbReference>
<keyword evidence="3 4" id="KW-0574">Periplasm</keyword>
<comment type="function">
    <text evidence="4">Involved in the assembly process of the P-ring formation. It may associate with FlgF on the rod constituting a structure essential for the P-ring assembly or may act as a modulator protein for the P-ring assembly.</text>
</comment>
<dbReference type="PANTHER" id="PTHR36307:SF1">
    <property type="entry name" value="FLAGELLA BASAL BODY P-RING FORMATION PROTEIN FLGA"/>
    <property type="match status" value="1"/>
</dbReference>
<gene>
    <name evidence="6" type="ORF">SAMN05421538_106228</name>
</gene>
<dbReference type="SMART" id="SM00858">
    <property type="entry name" value="SAF"/>
    <property type="match status" value="1"/>
</dbReference>
<dbReference type="RefSeq" id="WP_090523929.1">
    <property type="nucleotide sequence ID" value="NZ_FNAH01000006.1"/>
</dbReference>
<reference evidence="6 7" key="1">
    <citation type="submission" date="2016-10" db="EMBL/GenBank/DDBJ databases">
        <authorList>
            <person name="de Groot N.N."/>
        </authorList>
    </citation>
    <scope>NUCLEOTIDE SEQUENCE [LARGE SCALE GENOMIC DNA]</scope>
    <source>
        <strain evidence="6 7">DSM 22220</strain>
    </source>
</reference>
<feature type="domain" description="SAF" evidence="5">
    <location>
        <begin position="18"/>
        <end position="75"/>
    </location>
</feature>
<dbReference type="GO" id="GO:0042597">
    <property type="term" value="C:periplasmic space"/>
    <property type="evidence" value="ECO:0007669"/>
    <property type="project" value="UniProtKB-SubCell"/>
</dbReference>
<dbReference type="AlphaFoldDB" id="A0A1G7CVZ4"/>
<dbReference type="InterPro" id="IPR039246">
    <property type="entry name" value="Flagellar_FlgA"/>
</dbReference>
<dbReference type="PANTHER" id="PTHR36307">
    <property type="entry name" value="FLAGELLA BASAL BODY P-RING FORMATION PROTEIN FLGA"/>
    <property type="match status" value="1"/>
</dbReference>
<keyword evidence="4" id="KW-1005">Bacterial flagellum biogenesis</keyword>
<dbReference type="NCBIfam" id="TIGR03170">
    <property type="entry name" value="flgA_cterm"/>
    <property type="match status" value="1"/>
</dbReference>
<keyword evidence="2 4" id="KW-0732">Signal</keyword>
<evidence type="ECO:0000259" key="5">
    <source>
        <dbReference type="SMART" id="SM00858"/>
    </source>
</evidence>
<comment type="subcellular location">
    <subcellularLocation>
        <location evidence="1 4">Periplasm</location>
    </subcellularLocation>
</comment>
<protein>
    <recommendedName>
        <fullName evidence="4">Flagella basal body P-ring formation protein FlgA</fullName>
    </recommendedName>
</protein>
<keyword evidence="6" id="KW-0966">Cell projection</keyword>
<sequence>MRAWLIMVLAAFAPVSATAGMVAARNLPAGTLIAAEDLLADEMATEGVAEAAAAIGRQTRIAIYAGRPVAAGALRDPVLVARNQDVRLIFSTGGLQIETAGRALAEGSAGEWVRAMNLSSRNTVTARIAPDGALIVPSHQEGADP</sequence>
<feature type="signal peptide" evidence="4">
    <location>
        <begin position="1"/>
        <end position="19"/>
    </location>
</feature>
<dbReference type="InterPro" id="IPR013974">
    <property type="entry name" value="SAF"/>
</dbReference>
<keyword evidence="6" id="KW-0969">Cilium</keyword>
<comment type="similarity">
    <text evidence="4">Belongs to the FlgA family.</text>
</comment>
<keyword evidence="7" id="KW-1185">Reference proteome</keyword>
<dbReference type="Gene3D" id="2.30.30.760">
    <property type="match status" value="1"/>
</dbReference>
<dbReference type="GO" id="GO:0044780">
    <property type="term" value="P:bacterial-type flagellum assembly"/>
    <property type="evidence" value="ECO:0007669"/>
    <property type="project" value="InterPro"/>
</dbReference>
<keyword evidence="6" id="KW-0282">Flagellum</keyword>
<evidence type="ECO:0000256" key="2">
    <source>
        <dbReference type="ARBA" id="ARBA00022729"/>
    </source>
</evidence>
<accession>A0A1G7CVZ4</accession>
<evidence type="ECO:0000256" key="4">
    <source>
        <dbReference type="RuleBase" id="RU362063"/>
    </source>
</evidence>
<dbReference type="OrthoDB" id="7619725at2"/>
<feature type="chain" id="PRO_5011327499" description="Flagella basal body P-ring formation protein FlgA" evidence="4">
    <location>
        <begin position="20"/>
        <end position="145"/>
    </location>
</feature>
<evidence type="ECO:0000256" key="3">
    <source>
        <dbReference type="ARBA" id="ARBA00022764"/>
    </source>
</evidence>
<dbReference type="STRING" id="591205.SAMN05421538_106228"/>
<proteinExistence type="inferred from homology"/>
<evidence type="ECO:0000313" key="6">
    <source>
        <dbReference type="EMBL" id="SDE43522.1"/>
    </source>
</evidence>